<organism evidence="1 3">
    <name type="scientific">Araneus ventricosus</name>
    <name type="common">Orbweaver spider</name>
    <name type="synonym">Epeira ventricosa</name>
    <dbReference type="NCBI Taxonomy" id="182803"/>
    <lineage>
        <taxon>Eukaryota</taxon>
        <taxon>Metazoa</taxon>
        <taxon>Ecdysozoa</taxon>
        <taxon>Arthropoda</taxon>
        <taxon>Chelicerata</taxon>
        <taxon>Arachnida</taxon>
        <taxon>Araneae</taxon>
        <taxon>Araneomorphae</taxon>
        <taxon>Entelegynae</taxon>
        <taxon>Araneoidea</taxon>
        <taxon>Araneidae</taxon>
        <taxon>Araneus</taxon>
    </lineage>
</organism>
<comment type="caution">
    <text evidence="1">The sequence shown here is derived from an EMBL/GenBank/DDBJ whole genome shotgun (WGS) entry which is preliminary data.</text>
</comment>
<feature type="non-terminal residue" evidence="1">
    <location>
        <position position="1"/>
    </location>
</feature>
<keyword evidence="3" id="KW-1185">Reference proteome</keyword>
<dbReference type="AlphaFoldDB" id="A0A4Y2AFV1"/>
<evidence type="ECO:0000313" key="3">
    <source>
        <dbReference type="Proteomes" id="UP000499080"/>
    </source>
</evidence>
<dbReference type="Proteomes" id="UP000499080">
    <property type="component" value="Unassembled WGS sequence"/>
</dbReference>
<evidence type="ECO:0000313" key="2">
    <source>
        <dbReference type="EMBL" id="GBL78680.1"/>
    </source>
</evidence>
<protein>
    <submittedName>
        <fullName evidence="1">Uncharacterized protein</fullName>
    </submittedName>
</protein>
<dbReference type="EMBL" id="BGPR01080426">
    <property type="protein sequence ID" value="GBL78680.1"/>
    <property type="molecule type" value="Genomic_DNA"/>
</dbReference>
<proteinExistence type="predicted"/>
<evidence type="ECO:0000313" key="1">
    <source>
        <dbReference type="EMBL" id="GBL78673.1"/>
    </source>
</evidence>
<name>A0A4Y2AFV1_ARAVE</name>
<reference evidence="1 3" key="1">
    <citation type="journal article" date="2019" name="Sci. Rep.">
        <title>Orb-weaving spider Araneus ventricosus genome elucidates the spidroin gene catalogue.</title>
        <authorList>
            <person name="Kono N."/>
            <person name="Nakamura H."/>
            <person name="Ohtoshi R."/>
            <person name="Moran D.A.P."/>
            <person name="Shinohara A."/>
            <person name="Yoshida Y."/>
            <person name="Fujiwara M."/>
            <person name="Mori M."/>
            <person name="Tomita M."/>
            <person name="Arakawa K."/>
        </authorList>
    </citation>
    <scope>NUCLEOTIDE SEQUENCE [LARGE SCALE GENOMIC DNA]</scope>
</reference>
<dbReference type="EMBL" id="BGPR01080424">
    <property type="protein sequence ID" value="GBL78673.1"/>
    <property type="molecule type" value="Genomic_DNA"/>
</dbReference>
<sequence length="68" mass="7919">QFKEDAFSTSKDNIHLTLKGRSLAIPINNAEERFFGHLRMLEITWFKHEDQQTGNGIADWERCVALWG</sequence>
<gene>
    <name evidence="1" type="ORF">AVEN_199416_1</name>
    <name evidence="2" type="ORF">AVEN_203602_1</name>
</gene>
<accession>A0A4Y2AFV1</accession>